<dbReference type="FunFam" id="2.60.40.10:FF:000495">
    <property type="entry name" value="Periplasmic beta-glucosidase"/>
    <property type="match status" value="1"/>
</dbReference>
<proteinExistence type="inferred from homology"/>
<evidence type="ECO:0000256" key="3">
    <source>
        <dbReference type="ARBA" id="ARBA00058905"/>
    </source>
</evidence>
<keyword evidence="2" id="KW-0378">Hydrolase</keyword>
<keyword evidence="7" id="KW-1185">Reference proteome</keyword>
<dbReference type="GO" id="GO:0005975">
    <property type="term" value="P:carbohydrate metabolic process"/>
    <property type="evidence" value="ECO:0007669"/>
    <property type="project" value="InterPro"/>
</dbReference>
<dbReference type="eggNOG" id="COG1472">
    <property type="taxonomic scope" value="Bacteria"/>
</dbReference>
<gene>
    <name evidence="6" type="ORF">SAMN05421637_2481</name>
</gene>
<dbReference type="Pfam" id="PF14310">
    <property type="entry name" value="Fn3-like"/>
    <property type="match status" value="1"/>
</dbReference>
<dbReference type="Pfam" id="PF00933">
    <property type="entry name" value="Glyco_hydro_3"/>
    <property type="match status" value="1"/>
</dbReference>
<dbReference type="InterPro" id="IPR017853">
    <property type="entry name" value="GH"/>
</dbReference>
<dbReference type="InterPro" id="IPR036962">
    <property type="entry name" value="Glyco_hydro_3_N_sf"/>
</dbReference>
<dbReference type="RefSeq" id="WP_201770800.1">
    <property type="nucleotide sequence ID" value="NZ_BBLU01000014.1"/>
</dbReference>
<dbReference type="SUPFAM" id="SSF52279">
    <property type="entry name" value="Beta-D-glucan exohydrolase, C-terminal domain"/>
    <property type="match status" value="1"/>
</dbReference>
<dbReference type="STRING" id="1043493.SAMN05421637_2481"/>
<dbReference type="InterPro" id="IPR013783">
    <property type="entry name" value="Ig-like_fold"/>
</dbReference>
<dbReference type="InterPro" id="IPR002772">
    <property type="entry name" value="Glyco_hydro_3_C"/>
</dbReference>
<evidence type="ECO:0000313" key="7">
    <source>
        <dbReference type="Proteomes" id="UP000183315"/>
    </source>
</evidence>
<evidence type="ECO:0000313" key="6">
    <source>
        <dbReference type="EMBL" id="SEJ63084.1"/>
    </source>
</evidence>
<dbReference type="Gene3D" id="2.60.40.10">
    <property type="entry name" value="Immunoglobulins"/>
    <property type="match status" value="1"/>
</dbReference>
<dbReference type="EMBL" id="FNZI01000006">
    <property type="protein sequence ID" value="SEJ63084.1"/>
    <property type="molecule type" value="Genomic_DNA"/>
</dbReference>
<dbReference type="Gene3D" id="3.40.50.1700">
    <property type="entry name" value="Glycoside hydrolase family 3 C-terminal domain"/>
    <property type="match status" value="1"/>
</dbReference>
<comment type="similarity">
    <text evidence="1">Belongs to the glycosyl hydrolase 3 family.</text>
</comment>
<sequence>MRATYERAEQIVSRLTTDEKIRLVSGKDAWSTEALDEHGVPSIMLTDGPHGVRKQQLGTDHLGISASVPATCFPPAVTLGSTWDPELVEEVGGALGRECRSQDVSVLLGPGLNLKRHPAGGRNFEYFSEDPFISGKLAAAMVRGIQSEGVGACLKHYAANNQEFFRMSCDSLVDDRALHELYLASFEMAVKESDPWAVMCSYNKINGEHADVHRGLLTDKLRDDWGFDGLVMSDWFAVSDRALAICAGLDLEMPGSNGTWDNQVKDSHAKGLLTTAELDLAATRVIDLALRAAESSGSSQVDPEEHHALARRAAAAGTVLLTNDGILPLERKGSIAVVGAFAKKPRYQGAGSSLVNPTKVDTFLAALRETLGDAAEVHYAPGYDPVTGATEEALLDEVRETAGKADVVIVLAGLPQAYESEGFDRTHLRLPDGHAAVLAATLDANERVVLALQNGAPIEMPWADRPAAIVEAYLGGQASGSALVDVLLGDVAPGGRLAESFPISAADLPADRDFARHPKQVEYREGLYVGYRFHDSAGVPARFPFGHGLSYTSFDYSGLSVRKAGEGYTVTLTVTNTGDRAGSEVVQVYVRDPECAAYRPDKELKGFAKVHLEPGASEKVTLTLDRRAFSVWDVRSQQWRVEPGAFEVLVGASSTDIRARRAIKVTFGEAVSPNLGPTAWVANDDEFRIMLGSQIPEAPSVLPFTRDSTIADLKETAAGRLMSGILLQQAKKSFDTTDADETTMAMFDAATREAPLRMVAMGSDGKLSLSNLDRLIAILNGASTKAWRSRG</sequence>
<comment type="function">
    <text evidence="3">Catalyzes the hydrolysis of a non-reducing terminal alpha-L-arabinopyranosidic linkage in ginsenoside Rb2 (alpha-L-arabinopyranosyl-(1-&gt;6)-alpha-D-glucopyranosyl) to release alpha-D-glucopyranosyl (Rd). It is not able to hydrolyze alpha-L-arabinofuranosyl-(1-&gt;6)-alpha-D-glucopyranosyl (Rc).</text>
</comment>
<organism evidence="6 7">
    <name type="scientific">Demequina mangrovi</name>
    <dbReference type="NCBI Taxonomy" id="1043493"/>
    <lineage>
        <taxon>Bacteria</taxon>
        <taxon>Bacillati</taxon>
        <taxon>Actinomycetota</taxon>
        <taxon>Actinomycetes</taxon>
        <taxon>Micrococcales</taxon>
        <taxon>Demequinaceae</taxon>
        <taxon>Demequina</taxon>
    </lineage>
</organism>
<dbReference type="PANTHER" id="PTHR42715">
    <property type="entry name" value="BETA-GLUCOSIDASE"/>
    <property type="match status" value="1"/>
</dbReference>
<evidence type="ECO:0000256" key="1">
    <source>
        <dbReference type="ARBA" id="ARBA00005336"/>
    </source>
</evidence>
<name>A0A1H7AEV3_9MICO</name>
<dbReference type="AlphaFoldDB" id="A0A1H7AEV3"/>
<dbReference type="GO" id="GO:0008422">
    <property type="term" value="F:beta-glucosidase activity"/>
    <property type="evidence" value="ECO:0007669"/>
    <property type="project" value="UniProtKB-ARBA"/>
</dbReference>
<reference evidence="7" key="1">
    <citation type="submission" date="2016-10" db="EMBL/GenBank/DDBJ databases">
        <authorList>
            <person name="Varghese N."/>
        </authorList>
    </citation>
    <scope>NUCLEOTIDE SEQUENCE [LARGE SCALE GENOMIC DNA]</scope>
    <source>
        <strain evidence="7">DSM 24868</strain>
    </source>
</reference>
<dbReference type="SUPFAM" id="SSF51445">
    <property type="entry name" value="(Trans)glycosidases"/>
    <property type="match status" value="1"/>
</dbReference>
<accession>A0A1H7AEV3</accession>
<dbReference type="SMART" id="SM01217">
    <property type="entry name" value="Fn3_like"/>
    <property type="match status" value="1"/>
</dbReference>
<dbReference type="InterPro" id="IPR050288">
    <property type="entry name" value="Cellulose_deg_GH3"/>
</dbReference>
<dbReference type="InterPro" id="IPR026891">
    <property type="entry name" value="Fn3-like"/>
</dbReference>
<feature type="domain" description="Fibronectin type III-like" evidence="5">
    <location>
        <begin position="584"/>
        <end position="654"/>
    </location>
</feature>
<protein>
    <recommendedName>
        <fullName evidence="4">Exo-alpha-(1-&gt;6)-L-arabinopyranosidase</fullName>
    </recommendedName>
</protein>
<dbReference type="InterPro" id="IPR036881">
    <property type="entry name" value="Glyco_hydro_3_C_sf"/>
</dbReference>
<dbReference type="Gene3D" id="3.20.20.300">
    <property type="entry name" value="Glycoside hydrolase, family 3, N-terminal domain"/>
    <property type="match status" value="1"/>
</dbReference>
<evidence type="ECO:0000259" key="5">
    <source>
        <dbReference type="SMART" id="SM01217"/>
    </source>
</evidence>
<dbReference type="PANTHER" id="PTHR42715:SF10">
    <property type="entry name" value="BETA-GLUCOSIDASE"/>
    <property type="match status" value="1"/>
</dbReference>
<dbReference type="Proteomes" id="UP000183315">
    <property type="component" value="Unassembled WGS sequence"/>
</dbReference>
<dbReference type="Pfam" id="PF01915">
    <property type="entry name" value="Glyco_hydro_3_C"/>
    <property type="match status" value="1"/>
</dbReference>
<evidence type="ECO:0000256" key="2">
    <source>
        <dbReference type="ARBA" id="ARBA00022801"/>
    </source>
</evidence>
<evidence type="ECO:0000256" key="4">
    <source>
        <dbReference type="ARBA" id="ARBA00074219"/>
    </source>
</evidence>
<dbReference type="PRINTS" id="PR00133">
    <property type="entry name" value="GLHYDRLASE3"/>
</dbReference>
<dbReference type="InterPro" id="IPR001764">
    <property type="entry name" value="Glyco_hydro_3_N"/>
</dbReference>